<organism evidence="3 4">
    <name type="scientific">Streptosporangium carneum</name>
    <dbReference type="NCBI Taxonomy" id="47481"/>
    <lineage>
        <taxon>Bacteria</taxon>
        <taxon>Bacillati</taxon>
        <taxon>Actinomycetota</taxon>
        <taxon>Actinomycetes</taxon>
        <taxon>Streptosporangiales</taxon>
        <taxon>Streptosporangiaceae</taxon>
        <taxon>Streptosporangium</taxon>
    </lineage>
</organism>
<gene>
    <name evidence="3" type="ORF">GCM10017600_87930</name>
</gene>
<evidence type="ECO:0000313" key="3">
    <source>
        <dbReference type="EMBL" id="GLK15380.1"/>
    </source>
</evidence>
<name>A0A9W6ID99_9ACTN</name>
<comment type="caution">
    <text evidence="3">The sequence shown here is derived from an EMBL/GenBank/DDBJ whole genome shotgun (WGS) entry which is preliminary data.</text>
</comment>
<reference evidence="3" key="2">
    <citation type="submission" date="2023-01" db="EMBL/GenBank/DDBJ databases">
        <authorList>
            <person name="Sun Q."/>
            <person name="Evtushenko L."/>
        </authorList>
    </citation>
    <scope>NUCLEOTIDE SEQUENCE</scope>
    <source>
        <strain evidence="3">VKM Ac-2007</strain>
    </source>
</reference>
<sequence>MRIEYDLLPDGSDVLTVGENTHHKRGIMRLRHLAALVTSLLMLALVQTPSAEAAGTRPVAITITKVRCVDDCRNKGLEAAGESAADFFAEIWIDGVDLPRTPRAPDDQELVEPFWPKGLDVPDTRTQVPISVQIWDWDTTSGPDNGDASPRNNDNNLDITVDLNTGRWTGDVNWPQSCAIGDGNQDDDEDEPRVEVCFDISTEATSGDADGDGLLDGWERHGYNDNADSVIDVDLPRMGADPRHKDLFVELDYVGDHHPDRESVAEVRAAYAAAPKDAGGVTNPDDKLGITLHLDMGPLADDDLRESGMPRGTCSDGVDNGGGDAIDGGDPDCYFLSGSVEDPPAGDCDDNNDNDLDGKTDAYDPDCLIADDFGALARGNELIGAGTTKVCGLNDGFFDIRNTFFDSPRRHIFIYGISVDGSPGCTKGGQGRDGNFADHNGTGRTLFHEIGHNLGLQHGGHDENRCKPNYVSLMSYDHSPGIPRQGGGVILDYSPPRLTLDGGSRSRAPLVDLVENQLDETRIVDPGDNVNRFIFVDATGNKAPHDLNANPDWSGDGNDPPYEPAPVTANLDTTDTSGLPAKCANTSTTDTLKGSDDWRRIKMPYTHPGGASDLDNDPDPTEAEIQRLWKLFNTAGLSVTLTDSPDPVVAGTDLTYTVKVRNAGPAPATSVRAVVSLPPDVQYKSSSARCTDSGCYLGEIAAHGERAFTVTAHVAEDLVHRNGGPKAVIAGAEVSNLWGPDPDQSDNKATTSTKVVAVADLAVTGFTAAAPDQLLVGQSADVPLKVTVANTGPSSPMNAVVDFTGGVADLAVPALAKGAPRDLSATARVTCDKPGHKTVGLSAEIAPASADDLDPEPGNNKRATEFTIDCVIPVAINIKPGSNPNSINPSDANVPVAVLTTRAGEYDLPLAFDATAIQPLTVRFGPREAAWAGQATGLEVHGRGHAENSLERGAPERVRDGDSDMVLHFGAGESGLVAGMTEACVKGSVTGEGGEVYRFFGCDAIRIV</sequence>
<dbReference type="SUPFAM" id="SSF55486">
    <property type="entry name" value="Metalloproteases ('zincins'), catalytic domain"/>
    <property type="match status" value="1"/>
</dbReference>
<dbReference type="EMBL" id="BSEV01000050">
    <property type="protein sequence ID" value="GLK15380.1"/>
    <property type="molecule type" value="Genomic_DNA"/>
</dbReference>
<dbReference type="Proteomes" id="UP001143474">
    <property type="component" value="Unassembled WGS sequence"/>
</dbReference>
<dbReference type="GO" id="GO:0005975">
    <property type="term" value="P:carbohydrate metabolic process"/>
    <property type="evidence" value="ECO:0007669"/>
    <property type="project" value="UniProtKB-ARBA"/>
</dbReference>
<dbReference type="Pfam" id="PF01345">
    <property type="entry name" value="DUF11"/>
    <property type="match status" value="1"/>
</dbReference>
<dbReference type="InterPro" id="IPR047589">
    <property type="entry name" value="DUF11_rpt"/>
</dbReference>
<dbReference type="GO" id="GO:0008237">
    <property type="term" value="F:metallopeptidase activity"/>
    <property type="evidence" value="ECO:0007669"/>
    <property type="project" value="InterPro"/>
</dbReference>
<evidence type="ECO:0000259" key="2">
    <source>
        <dbReference type="Pfam" id="PF01345"/>
    </source>
</evidence>
<proteinExistence type="predicted"/>
<feature type="domain" description="DUF11" evidence="2">
    <location>
        <begin position="637"/>
        <end position="752"/>
    </location>
</feature>
<dbReference type="InterPro" id="IPR013783">
    <property type="entry name" value="Ig-like_fold"/>
</dbReference>
<evidence type="ECO:0000313" key="4">
    <source>
        <dbReference type="Proteomes" id="UP001143474"/>
    </source>
</evidence>
<evidence type="ECO:0000256" key="1">
    <source>
        <dbReference type="SAM" id="MobiDB-lite"/>
    </source>
</evidence>
<dbReference type="InterPro" id="IPR024079">
    <property type="entry name" value="MetalloPept_cat_dom_sf"/>
</dbReference>
<dbReference type="Gene3D" id="2.60.40.10">
    <property type="entry name" value="Immunoglobulins"/>
    <property type="match status" value="1"/>
</dbReference>
<dbReference type="NCBIfam" id="TIGR01451">
    <property type="entry name" value="B_ant_repeat"/>
    <property type="match status" value="1"/>
</dbReference>
<keyword evidence="4" id="KW-1185">Reference proteome</keyword>
<dbReference type="InterPro" id="IPR001434">
    <property type="entry name" value="OmcB-like_DUF11"/>
</dbReference>
<dbReference type="AlphaFoldDB" id="A0A9W6ID99"/>
<feature type="region of interest" description="Disordered" evidence="1">
    <location>
        <begin position="550"/>
        <end position="595"/>
    </location>
</feature>
<accession>A0A9W6ID99</accession>
<dbReference type="Gene3D" id="3.40.390.10">
    <property type="entry name" value="Collagenase (Catalytic Domain)"/>
    <property type="match status" value="1"/>
</dbReference>
<reference evidence="3" key="1">
    <citation type="journal article" date="2014" name="Int. J. Syst. Evol. Microbiol.">
        <title>Complete genome sequence of Corynebacterium casei LMG S-19264T (=DSM 44701T), isolated from a smear-ripened cheese.</title>
        <authorList>
            <consortium name="US DOE Joint Genome Institute (JGI-PGF)"/>
            <person name="Walter F."/>
            <person name="Albersmeier A."/>
            <person name="Kalinowski J."/>
            <person name="Ruckert C."/>
        </authorList>
    </citation>
    <scope>NUCLEOTIDE SEQUENCE</scope>
    <source>
        <strain evidence="3">VKM Ac-2007</strain>
    </source>
</reference>
<protein>
    <recommendedName>
        <fullName evidence="2">DUF11 domain-containing protein</fullName>
    </recommendedName>
</protein>
<feature type="region of interest" description="Disordered" evidence="1">
    <location>
        <begin position="172"/>
        <end position="191"/>
    </location>
</feature>
<feature type="region of interest" description="Disordered" evidence="1">
    <location>
        <begin position="136"/>
        <end position="158"/>
    </location>
</feature>